<keyword evidence="1" id="KW-1185">Reference proteome</keyword>
<reference evidence="2" key="1">
    <citation type="submission" date="2022-11" db="UniProtKB">
        <authorList>
            <consortium name="WormBaseParasite"/>
        </authorList>
    </citation>
    <scope>IDENTIFICATION</scope>
</reference>
<sequence>MKLQFLNLGLHLKIEWLCEIHLQENGKRHSDALCCIGKALQFTIICSIFAWQISRDHVKGTSFGVNSNVKSPSIKSRASLLTKILNGADAPSNAEAISTAGPIILKEGASIPRTPATATPLAMPVRICKFLQPQ</sequence>
<dbReference type="WBParaSite" id="nRc.2.0.1.t38932-RA">
    <property type="protein sequence ID" value="nRc.2.0.1.t38932-RA"/>
    <property type="gene ID" value="nRc.2.0.1.g38932"/>
</dbReference>
<proteinExistence type="predicted"/>
<evidence type="ECO:0000313" key="1">
    <source>
        <dbReference type="Proteomes" id="UP000887565"/>
    </source>
</evidence>
<name>A0A915KKI5_ROMCU</name>
<dbReference type="Proteomes" id="UP000887565">
    <property type="component" value="Unplaced"/>
</dbReference>
<dbReference type="AlphaFoldDB" id="A0A915KKI5"/>
<accession>A0A915KKI5</accession>
<organism evidence="1 2">
    <name type="scientific">Romanomermis culicivorax</name>
    <name type="common">Nematode worm</name>
    <dbReference type="NCBI Taxonomy" id="13658"/>
    <lineage>
        <taxon>Eukaryota</taxon>
        <taxon>Metazoa</taxon>
        <taxon>Ecdysozoa</taxon>
        <taxon>Nematoda</taxon>
        <taxon>Enoplea</taxon>
        <taxon>Dorylaimia</taxon>
        <taxon>Mermithida</taxon>
        <taxon>Mermithoidea</taxon>
        <taxon>Mermithidae</taxon>
        <taxon>Romanomermis</taxon>
    </lineage>
</organism>
<protein>
    <submittedName>
        <fullName evidence="2">Uncharacterized protein</fullName>
    </submittedName>
</protein>
<evidence type="ECO:0000313" key="2">
    <source>
        <dbReference type="WBParaSite" id="nRc.2.0.1.t38932-RA"/>
    </source>
</evidence>